<dbReference type="Pfam" id="PF07727">
    <property type="entry name" value="RVT_2"/>
    <property type="match status" value="1"/>
</dbReference>
<accession>A0A6P6BJS3</accession>
<gene>
    <name evidence="3" type="primary">LOC111318767</name>
</gene>
<name>A0A6P6BJS3_DURZI</name>
<dbReference type="GeneID" id="111318767"/>
<dbReference type="Proteomes" id="UP000515121">
    <property type="component" value="Unplaced"/>
</dbReference>
<organism evidence="2 3">
    <name type="scientific">Durio zibethinus</name>
    <name type="common">Durian</name>
    <dbReference type="NCBI Taxonomy" id="66656"/>
    <lineage>
        <taxon>Eukaryota</taxon>
        <taxon>Viridiplantae</taxon>
        <taxon>Streptophyta</taxon>
        <taxon>Embryophyta</taxon>
        <taxon>Tracheophyta</taxon>
        <taxon>Spermatophyta</taxon>
        <taxon>Magnoliopsida</taxon>
        <taxon>eudicotyledons</taxon>
        <taxon>Gunneridae</taxon>
        <taxon>Pentapetalae</taxon>
        <taxon>rosids</taxon>
        <taxon>malvids</taxon>
        <taxon>Malvales</taxon>
        <taxon>Malvaceae</taxon>
        <taxon>Helicteroideae</taxon>
        <taxon>Durio</taxon>
    </lineage>
</organism>
<dbReference type="OrthoDB" id="413760at2759"/>
<dbReference type="InterPro" id="IPR013103">
    <property type="entry name" value="RVT_2"/>
</dbReference>
<dbReference type="PANTHER" id="PTHR11439:SF503">
    <property type="entry name" value="CYSTEINE-RICH RLK (RECEPTOR-LIKE PROTEIN KINASE) 8"/>
    <property type="match status" value="1"/>
</dbReference>
<sequence>MMEFFEMTDLGLMTFFLGMEIKQNEHEVFICQKKYAKEILKKFKLEECKEMRTPMNLKEKLCKEDGTEKIDQVYFRSLIGCLMFLTATRPDILNAVSILSRFMHCANEWHLKAAKRVLRYVKGTSDFGIKYIKSKEFKLVGFSDSDWEGSIDDMKSTSCYCFTLGSSVFSWSSKKQ</sequence>
<evidence type="ECO:0000313" key="3">
    <source>
        <dbReference type="RefSeq" id="XP_022777372.1"/>
    </source>
</evidence>
<dbReference type="PANTHER" id="PTHR11439">
    <property type="entry name" value="GAG-POL-RELATED RETROTRANSPOSON"/>
    <property type="match status" value="1"/>
</dbReference>
<reference evidence="3" key="1">
    <citation type="submission" date="2025-08" db="UniProtKB">
        <authorList>
            <consortium name="RefSeq"/>
        </authorList>
    </citation>
    <scope>IDENTIFICATION</scope>
    <source>
        <tissue evidence="3">Fruit stalk</tissue>
    </source>
</reference>
<dbReference type="KEGG" id="dzi:111318767"/>
<dbReference type="AlphaFoldDB" id="A0A6P6BJS3"/>
<evidence type="ECO:0000313" key="2">
    <source>
        <dbReference type="Proteomes" id="UP000515121"/>
    </source>
</evidence>
<feature type="domain" description="Reverse transcriptase Ty1/copia-type" evidence="1">
    <location>
        <begin position="3"/>
        <end position="55"/>
    </location>
</feature>
<dbReference type="RefSeq" id="XP_022777372.1">
    <property type="nucleotide sequence ID" value="XM_022921637.1"/>
</dbReference>
<keyword evidence="2" id="KW-1185">Reference proteome</keyword>
<evidence type="ECO:0000259" key="1">
    <source>
        <dbReference type="Pfam" id="PF07727"/>
    </source>
</evidence>
<proteinExistence type="predicted"/>
<protein>
    <submittedName>
        <fullName evidence="3">Uncharacterized protein LOC111318767</fullName>
    </submittedName>
</protein>